<dbReference type="RefSeq" id="WP_011397627.1">
    <property type="nucleotide sequence ID" value="NC_007645.1"/>
</dbReference>
<name>Q2SFL4_HAHCH</name>
<evidence type="ECO:0000313" key="6">
    <source>
        <dbReference type="EMBL" id="ABC30560.1"/>
    </source>
</evidence>
<keyword evidence="3" id="KW-0238">DNA-binding</keyword>
<evidence type="ECO:0000256" key="4">
    <source>
        <dbReference type="ARBA" id="ARBA00023163"/>
    </source>
</evidence>
<dbReference type="InterPro" id="IPR000847">
    <property type="entry name" value="LysR_HTH_N"/>
</dbReference>
<evidence type="ECO:0000313" key="7">
    <source>
        <dbReference type="Proteomes" id="UP000000238"/>
    </source>
</evidence>
<dbReference type="PANTHER" id="PTHR30537">
    <property type="entry name" value="HTH-TYPE TRANSCRIPTIONAL REGULATOR"/>
    <property type="match status" value="1"/>
</dbReference>
<dbReference type="STRING" id="349521.HCH_03832"/>
<keyword evidence="4" id="KW-0804">Transcription</keyword>
<dbReference type="InterPro" id="IPR005119">
    <property type="entry name" value="LysR_subst-bd"/>
</dbReference>
<dbReference type="SUPFAM" id="SSF53850">
    <property type="entry name" value="Periplasmic binding protein-like II"/>
    <property type="match status" value="1"/>
</dbReference>
<evidence type="ECO:0000256" key="3">
    <source>
        <dbReference type="ARBA" id="ARBA00023125"/>
    </source>
</evidence>
<dbReference type="InterPro" id="IPR058163">
    <property type="entry name" value="LysR-type_TF_proteobact-type"/>
</dbReference>
<dbReference type="AlphaFoldDB" id="Q2SFL4"/>
<keyword evidence="2" id="KW-0805">Transcription regulation</keyword>
<dbReference type="Gene3D" id="1.10.10.10">
    <property type="entry name" value="Winged helix-like DNA-binding domain superfamily/Winged helix DNA-binding domain"/>
    <property type="match status" value="1"/>
</dbReference>
<dbReference type="HOGENOM" id="CLU_039613_16_2_6"/>
<sequence>MKDLSALQNVALFVEVARTRSFSRAAENLGLSTATLSRRIRALERESGISLFTRTTRRVELTEAARRYFERCERLVDEAFSAQEALFEEAKRPQGTLRLSMPVDLGVHYIAPLLPEFARRYPGIDFEIDLSPQHRDLASEQIDIAIRLGVVKDQNLVSRRIGWIEQGLFASPTYLQRQPAPSHPEQLSDHDCIIIGAQAQAVWRLQRANETVEVAVKGRFAVNNVSLMRVLAERGFGVASLATVLARDALAEARLIPILTDWTVPRLPVQAVTSSRLPTACAKAFISYLAERFTSI</sequence>
<keyword evidence="7" id="KW-1185">Reference proteome</keyword>
<dbReference type="InterPro" id="IPR036390">
    <property type="entry name" value="WH_DNA-bd_sf"/>
</dbReference>
<dbReference type="eggNOG" id="COG0583">
    <property type="taxonomic scope" value="Bacteria"/>
</dbReference>
<dbReference type="EMBL" id="CP000155">
    <property type="protein sequence ID" value="ABC30560.1"/>
    <property type="molecule type" value="Genomic_DNA"/>
</dbReference>
<dbReference type="GO" id="GO:0003700">
    <property type="term" value="F:DNA-binding transcription factor activity"/>
    <property type="evidence" value="ECO:0007669"/>
    <property type="project" value="InterPro"/>
</dbReference>
<dbReference type="KEGG" id="hch:HCH_03832"/>
<dbReference type="Gene3D" id="3.40.190.290">
    <property type="match status" value="1"/>
</dbReference>
<dbReference type="CDD" id="cd08422">
    <property type="entry name" value="PBP2_CrgA_like"/>
    <property type="match status" value="1"/>
</dbReference>
<gene>
    <name evidence="6" type="ordered locus">HCH_03832</name>
</gene>
<evidence type="ECO:0000259" key="5">
    <source>
        <dbReference type="PROSITE" id="PS50931"/>
    </source>
</evidence>
<dbReference type="InterPro" id="IPR036388">
    <property type="entry name" value="WH-like_DNA-bd_sf"/>
</dbReference>
<dbReference type="PRINTS" id="PR00039">
    <property type="entry name" value="HTHLYSR"/>
</dbReference>
<evidence type="ECO:0000256" key="1">
    <source>
        <dbReference type="ARBA" id="ARBA00009437"/>
    </source>
</evidence>
<dbReference type="GO" id="GO:0006351">
    <property type="term" value="P:DNA-templated transcription"/>
    <property type="evidence" value="ECO:0007669"/>
    <property type="project" value="TreeGrafter"/>
</dbReference>
<proteinExistence type="inferred from homology"/>
<organism evidence="6 7">
    <name type="scientific">Hahella chejuensis (strain KCTC 2396)</name>
    <dbReference type="NCBI Taxonomy" id="349521"/>
    <lineage>
        <taxon>Bacteria</taxon>
        <taxon>Pseudomonadati</taxon>
        <taxon>Pseudomonadota</taxon>
        <taxon>Gammaproteobacteria</taxon>
        <taxon>Oceanospirillales</taxon>
        <taxon>Hahellaceae</taxon>
        <taxon>Hahella</taxon>
    </lineage>
</organism>
<dbReference type="GO" id="GO:0043565">
    <property type="term" value="F:sequence-specific DNA binding"/>
    <property type="evidence" value="ECO:0007669"/>
    <property type="project" value="TreeGrafter"/>
</dbReference>
<accession>Q2SFL4</accession>
<dbReference type="OrthoDB" id="9815676at2"/>
<dbReference type="PROSITE" id="PS50931">
    <property type="entry name" value="HTH_LYSR"/>
    <property type="match status" value="1"/>
</dbReference>
<evidence type="ECO:0000256" key="2">
    <source>
        <dbReference type="ARBA" id="ARBA00023015"/>
    </source>
</evidence>
<dbReference type="Pfam" id="PF03466">
    <property type="entry name" value="LysR_substrate"/>
    <property type="match status" value="1"/>
</dbReference>
<protein>
    <submittedName>
        <fullName evidence="6">Transcriptional regulator</fullName>
    </submittedName>
</protein>
<dbReference type="FunFam" id="1.10.10.10:FF:000001">
    <property type="entry name" value="LysR family transcriptional regulator"/>
    <property type="match status" value="1"/>
</dbReference>
<reference evidence="6 7" key="1">
    <citation type="journal article" date="2005" name="Nucleic Acids Res.">
        <title>Genomic blueprint of Hahella chejuensis, a marine microbe producing an algicidal agent.</title>
        <authorList>
            <person name="Jeong H."/>
            <person name="Yim J.H."/>
            <person name="Lee C."/>
            <person name="Choi S.-H."/>
            <person name="Park Y.K."/>
            <person name="Yoon S.H."/>
            <person name="Hur C.-G."/>
            <person name="Kang H.-Y."/>
            <person name="Kim D."/>
            <person name="Lee H.H."/>
            <person name="Park K.H."/>
            <person name="Park S.-H."/>
            <person name="Park H.-S."/>
            <person name="Lee H.K."/>
            <person name="Oh T.K."/>
            <person name="Kim J.F."/>
        </authorList>
    </citation>
    <scope>NUCLEOTIDE SEQUENCE [LARGE SCALE GENOMIC DNA]</scope>
    <source>
        <strain evidence="6 7">KCTC 2396</strain>
    </source>
</reference>
<dbReference type="Proteomes" id="UP000000238">
    <property type="component" value="Chromosome"/>
</dbReference>
<dbReference type="Pfam" id="PF00126">
    <property type="entry name" value="HTH_1"/>
    <property type="match status" value="1"/>
</dbReference>
<feature type="domain" description="HTH lysR-type" evidence="5">
    <location>
        <begin position="13"/>
        <end position="62"/>
    </location>
</feature>
<dbReference type="PANTHER" id="PTHR30537:SF5">
    <property type="entry name" value="HTH-TYPE TRANSCRIPTIONAL ACTIVATOR TTDR-RELATED"/>
    <property type="match status" value="1"/>
</dbReference>
<dbReference type="SUPFAM" id="SSF46785">
    <property type="entry name" value="Winged helix' DNA-binding domain"/>
    <property type="match status" value="1"/>
</dbReference>
<comment type="similarity">
    <text evidence="1">Belongs to the LysR transcriptional regulatory family.</text>
</comment>